<dbReference type="SUPFAM" id="SSF51126">
    <property type="entry name" value="Pectin lyase-like"/>
    <property type="match status" value="1"/>
</dbReference>
<dbReference type="Pfam" id="PF01095">
    <property type="entry name" value="Pectinesterase"/>
    <property type="match status" value="1"/>
</dbReference>
<evidence type="ECO:0000259" key="7">
    <source>
        <dbReference type="Pfam" id="PF01095"/>
    </source>
</evidence>
<dbReference type="EMBL" id="MCGR01000002">
    <property type="protein sequence ID" value="ORY91598.1"/>
    <property type="molecule type" value="Genomic_DNA"/>
</dbReference>
<name>A0A1Y2G2K1_9BASI</name>
<dbReference type="UniPathway" id="UPA00545">
    <property type="reaction ID" value="UER00823"/>
</dbReference>
<dbReference type="GO" id="GO:0042545">
    <property type="term" value="P:cell wall modification"/>
    <property type="evidence" value="ECO:0007669"/>
    <property type="project" value="InterPro"/>
</dbReference>
<organism evidence="8 9">
    <name type="scientific">Leucosporidium creatinivorum</name>
    <dbReference type="NCBI Taxonomy" id="106004"/>
    <lineage>
        <taxon>Eukaryota</taxon>
        <taxon>Fungi</taxon>
        <taxon>Dikarya</taxon>
        <taxon>Basidiomycota</taxon>
        <taxon>Pucciniomycotina</taxon>
        <taxon>Microbotryomycetes</taxon>
        <taxon>Leucosporidiales</taxon>
        <taxon>Leucosporidium</taxon>
    </lineage>
</organism>
<gene>
    <name evidence="8" type="ORF">BCR35DRAFT_260805</name>
</gene>
<dbReference type="EC" id="3.1.1.11" evidence="3"/>
<evidence type="ECO:0000256" key="3">
    <source>
        <dbReference type="ARBA" id="ARBA00013229"/>
    </source>
</evidence>
<reference evidence="8 9" key="1">
    <citation type="submission" date="2016-07" db="EMBL/GenBank/DDBJ databases">
        <title>Pervasive Adenine N6-methylation of Active Genes in Fungi.</title>
        <authorList>
            <consortium name="DOE Joint Genome Institute"/>
            <person name="Mondo S.J."/>
            <person name="Dannebaum R.O."/>
            <person name="Kuo R.C."/>
            <person name="Labutti K."/>
            <person name="Haridas S."/>
            <person name="Kuo A."/>
            <person name="Salamov A."/>
            <person name="Ahrendt S.R."/>
            <person name="Lipzen A."/>
            <person name="Sullivan W."/>
            <person name="Andreopoulos W.B."/>
            <person name="Clum A."/>
            <person name="Lindquist E."/>
            <person name="Daum C."/>
            <person name="Ramamoorthy G.K."/>
            <person name="Gryganskyi A."/>
            <person name="Culley D."/>
            <person name="Magnuson J.K."/>
            <person name="James T.Y."/>
            <person name="O'Malley M.A."/>
            <person name="Stajich J.E."/>
            <person name="Spatafora J.W."/>
            <person name="Visel A."/>
            <person name="Grigoriev I.V."/>
        </authorList>
    </citation>
    <scope>NUCLEOTIDE SEQUENCE [LARGE SCALE GENOMIC DNA]</scope>
    <source>
        <strain evidence="8 9">62-1032</strain>
    </source>
</reference>
<evidence type="ECO:0000256" key="2">
    <source>
        <dbReference type="ARBA" id="ARBA00008891"/>
    </source>
</evidence>
<evidence type="ECO:0000256" key="4">
    <source>
        <dbReference type="ARBA" id="ARBA00022801"/>
    </source>
</evidence>
<evidence type="ECO:0000256" key="1">
    <source>
        <dbReference type="ARBA" id="ARBA00005184"/>
    </source>
</evidence>
<accession>A0A1Y2G2K1</accession>
<dbReference type="InParanoid" id="A0A1Y2G2K1"/>
<comment type="similarity">
    <text evidence="2">Belongs to the pectinesterase family.</text>
</comment>
<dbReference type="OrthoDB" id="2019149at2759"/>
<dbReference type="GO" id="GO:0030599">
    <property type="term" value="F:pectinesterase activity"/>
    <property type="evidence" value="ECO:0007669"/>
    <property type="project" value="UniProtKB-EC"/>
</dbReference>
<dbReference type="GO" id="GO:0016829">
    <property type="term" value="F:lyase activity"/>
    <property type="evidence" value="ECO:0007669"/>
    <property type="project" value="UniProtKB-KW"/>
</dbReference>
<comment type="pathway">
    <text evidence="1">Glycan metabolism; pectin degradation; 2-dehydro-3-deoxy-D-gluconate from pectin: step 1/5.</text>
</comment>
<dbReference type="InterPro" id="IPR012334">
    <property type="entry name" value="Pectin_lyas_fold"/>
</dbReference>
<feature type="domain" description="Pectinesterase catalytic" evidence="7">
    <location>
        <begin position="162"/>
        <end position="369"/>
    </location>
</feature>
<dbReference type="PANTHER" id="PTHR31321">
    <property type="entry name" value="ACYL-COA THIOESTER HYDROLASE YBHC-RELATED"/>
    <property type="match status" value="1"/>
</dbReference>
<dbReference type="Gene3D" id="2.160.20.10">
    <property type="entry name" value="Single-stranded right-handed beta-helix, Pectin lyase-like"/>
    <property type="match status" value="1"/>
</dbReference>
<dbReference type="PANTHER" id="PTHR31321:SF137">
    <property type="entry name" value="PECTIN METHYL ESTERASE (EUROFUNG)"/>
    <property type="match status" value="1"/>
</dbReference>
<evidence type="ECO:0000313" key="8">
    <source>
        <dbReference type="EMBL" id="ORY91598.1"/>
    </source>
</evidence>
<evidence type="ECO:0000256" key="5">
    <source>
        <dbReference type="ARBA" id="ARBA00023085"/>
    </source>
</evidence>
<protein>
    <recommendedName>
        <fullName evidence="3">pectinesterase</fullName>
        <ecNumber evidence="3">3.1.1.11</ecNumber>
    </recommendedName>
</protein>
<dbReference type="InterPro" id="IPR000070">
    <property type="entry name" value="Pectinesterase_cat"/>
</dbReference>
<dbReference type="AlphaFoldDB" id="A0A1Y2G2K1"/>
<evidence type="ECO:0000313" key="9">
    <source>
        <dbReference type="Proteomes" id="UP000193467"/>
    </source>
</evidence>
<keyword evidence="4" id="KW-0378">Hydrolase</keyword>
<comment type="caution">
    <text evidence="8">The sequence shown here is derived from an EMBL/GenBank/DDBJ whole genome shotgun (WGS) entry which is preliminary data.</text>
</comment>
<dbReference type="Proteomes" id="UP000193467">
    <property type="component" value="Unassembled WGS sequence"/>
</dbReference>
<dbReference type="GO" id="GO:0045490">
    <property type="term" value="P:pectin catabolic process"/>
    <property type="evidence" value="ECO:0007669"/>
    <property type="project" value="UniProtKB-UniPathway"/>
</dbReference>
<evidence type="ECO:0000256" key="6">
    <source>
        <dbReference type="SAM" id="SignalP"/>
    </source>
</evidence>
<feature type="signal peptide" evidence="6">
    <location>
        <begin position="1"/>
        <end position="16"/>
    </location>
</feature>
<proteinExistence type="inferred from homology"/>
<feature type="chain" id="PRO_5012305225" description="pectinesterase" evidence="6">
    <location>
        <begin position="17"/>
        <end position="388"/>
    </location>
</feature>
<keyword evidence="5" id="KW-0063">Aspartyl esterase</keyword>
<keyword evidence="9" id="KW-1185">Reference proteome</keyword>
<keyword evidence="8" id="KW-0456">Lyase</keyword>
<sequence>MLLIPIILAAISVATAKTKTPFADCQAPKEQGHQLKGCPRGTIYVSQTDPQSQYGTINGALSSLPNDNSSQIILIGSGSYHEVINVTRSGGLTLLGMTDDPKKLSHNQVKIWNSSGTLTDVISSDMDNADASVFTVSPNRAATLVGTGPLGAPLQPDFGSVNFRAYNLNVSNRAIEAQTGPAAALMVAYANASFYECSFASYQDTVFIGRNGSAYFEGGILKGGTDYLYGFGTLWLSRTILASRGSGGGITAWKGSTQWYGDNTFGVYVNDAKIVRADDALPSVDLTRSVSLGRPWNNQSRVIYKNTYMSDIVLPIGFTAWSSTDPRIFPNVTFYAEAGSYGPGWAPNARNTTIESILTKSKAKEWSIERVSGTSEPAWIDWETVAAL</sequence>
<keyword evidence="6" id="KW-0732">Signal</keyword>
<dbReference type="InterPro" id="IPR011050">
    <property type="entry name" value="Pectin_lyase_fold/virulence"/>
</dbReference>
<dbReference type="STRING" id="106004.A0A1Y2G2K1"/>